<evidence type="ECO:0000313" key="7">
    <source>
        <dbReference type="Proteomes" id="UP000408523"/>
    </source>
</evidence>
<dbReference type="SUPFAM" id="SSF55271">
    <property type="entry name" value="DNA repair protein MutS, domain I"/>
    <property type="match status" value="1"/>
</dbReference>
<protein>
    <submittedName>
        <fullName evidence="4">DNA mismatch repair protein MutS domain-containing protein</fullName>
    </submittedName>
    <submittedName>
        <fullName evidence="5">Putative DNA mismatch repair protein, MutS-like</fullName>
    </submittedName>
</protein>
<feature type="region of interest" description="Disordered" evidence="1">
    <location>
        <begin position="755"/>
        <end position="777"/>
    </location>
</feature>
<dbReference type="GO" id="GO:0030983">
    <property type="term" value="F:mismatched DNA binding"/>
    <property type="evidence" value="ECO:0007669"/>
    <property type="project" value="InterPro"/>
</dbReference>
<dbReference type="AlphaFoldDB" id="A0A173ZLP6"/>
<dbReference type="Gene3D" id="3.40.1170.10">
    <property type="entry name" value="DNA repair protein MutS, domain I"/>
    <property type="match status" value="1"/>
</dbReference>
<dbReference type="Proteomes" id="UP000095333">
    <property type="component" value="Unassembled WGS sequence"/>
</dbReference>
<gene>
    <name evidence="4" type="primary">mutS_1</name>
    <name evidence="5" type="synonym">mutS_2</name>
    <name evidence="5" type="ORF">EH214_02014</name>
    <name evidence="4" type="ORF">ERS852457_00808</name>
</gene>
<dbReference type="GO" id="GO:0003697">
    <property type="term" value="F:single-stranded DNA binding"/>
    <property type="evidence" value="ECO:0007669"/>
    <property type="project" value="InterPro"/>
</dbReference>
<organism evidence="4 6">
    <name type="scientific">Phocaeicola vulgatus</name>
    <name type="common">Bacteroides vulgatus</name>
    <dbReference type="NCBI Taxonomy" id="821"/>
    <lineage>
        <taxon>Bacteria</taxon>
        <taxon>Pseudomonadati</taxon>
        <taxon>Bacteroidota</taxon>
        <taxon>Bacteroidia</taxon>
        <taxon>Bacteroidales</taxon>
        <taxon>Bacteroidaceae</taxon>
        <taxon>Phocaeicola</taxon>
    </lineage>
</organism>
<proteinExistence type="predicted"/>
<dbReference type="Pfam" id="PF18818">
    <property type="entry name" value="MPTase-PolyVal"/>
    <property type="match status" value="1"/>
</dbReference>
<feature type="compositionally biased region" description="Basic and acidic residues" evidence="1">
    <location>
        <begin position="762"/>
        <end position="776"/>
    </location>
</feature>
<evidence type="ECO:0000313" key="5">
    <source>
        <dbReference type="EMBL" id="TSE48731.1"/>
    </source>
</evidence>
<dbReference type="EMBL" id="CYZI01000002">
    <property type="protein sequence ID" value="CUN76743.1"/>
    <property type="molecule type" value="Genomic_DNA"/>
</dbReference>
<evidence type="ECO:0000259" key="2">
    <source>
        <dbReference type="Pfam" id="PF01624"/>
    </source>
</evidence>
<dbReference type="RefSeq" id="WP_057249679.1">
    <property type="nucleotide sequence ID" value="NZ_CYZI01000002.1"/>
</dbReference>
<evidence type="ECO:0000259" key="3">
    <source>
        <dbReference type="Pfam" id="PF18818"/>
    </source>
</evidence>
<dbReference type="InterPro" id="IPR016151">
    <property type="entry name" value="DNA_mismatch_repair_MutS_N"/>
</dbReference>
<name>A0A173ZLP6_PHOVU</name>
<reference evidence="4 6" key="1">
    <citation type="submission" date="2015-09" db="EMBL/GenBank/DDBJ databases">
        <authorList>
            <consortium name="Pathogen Informatics"/>
        </authorList>
    </citation>
    <scope>NUCLEOTIDE SEQUENCE [LARGE SCALE GENOMIC DNA]</scope>
    <source>
        <strain evidence="4 6">2789STDY5834842</strain>
    </source>
</reference>
<dbReference type="GO" id="GO:0005524">
    <property type="term" value="F:ATP binding"/>
    <property type="evidence" value="ECO:0007669"/>
    <property type="project" value="InterPro"/>
</dbReference>
<feature type="domain" description="DNA mismatch repair protein MutS-like N-terminal" evidence="2">
    <location>
        <begin position="784"/>
        <end position="861"/>
    </location>
</feature>
<sequence length="883" mass="100085">MKEKSPREQSAAHQQTALLVNALNGAVAGSGYWLNAAGRNLPKFYPKGVAVSPFNSLVLGMHTDQSGYKTGLYTMFSDAKQRGEAILQQEHGVPFNWYKWDKYVNRHNSEDMLSREAYKALPEAQQKLYKGVRQREIMVLFNIDQTTLPMADAEKYRDLQQRFGSRADRGYLQSEERQLRSTVNRFVAQVREHLLPVRKDAAGMAHFDTAKDAVYMPEAKQFEHYEDYVQELMRQVAGATGHAQRLAREGMVMQGGKAPSEDAIRYERLVAELASGVKMMELGLPARLANDSLPLVEHWTRELQENPHYIDAIESDVNNALGVIRKAEQGEKVEYATLRTQRQTSEMQERQGPQVDARESAILVDILRTGGMAIDGRNFPSPEARNAFLEKFNLGYYERQKNEALLRVTDEDADVVEIAYTEALAYGAKIATACREYLPTEWNTKGNYRIAEELKSVPDRSTKEMVVVRDRETGIADVVLPAGATTGGHVILSATDRRPFYLTPDEVMPAQERSEQQARVVTNNLPGFSKQQITGALMKQGASYVRFFNKDGLLGYRPDDSYFKDKEVFTAKLTGKELQVQATLDVAEAVDKATNVQFERIQMLRDDNNRWALYLKPVEGEAFSIYPDKEDLNRFFSAVKQNERQSAQGVRMELAQKYYALGTDRPELRQDLFGTASTDVDVSLIKRVNIFRAKDDKFLCVLQIEGMGKIEAREVSRLQWQRLWIAEDMAGYKTHLAATLFADVLKQAQEAKQAKSQVETSEVEHGRKKEQVKADGAKGQTDWRNFEELKAKHPDAVLLFRSRDFYESYKEDADRMANVLGLDVSERDGGIHVASFPKTALDTYLPKLVRSGVRVGICDELPRKGVSEMDTPVENEQRPARRM</sequence>
<evidence type="ECO:0000313" key="4">
    <source>
        <dbReference type="EMBL" id="CUN76743.1"/>
    </source>
</evidence>
<evidence type="ECO:0000313" key="6">
    <source>
        <dbReference type="Proteomes" id="UP000095333"/>
    </source>
</evidence>
<accession>A0A173ZLP6</accession>
<evidence type="ECO:0000256" key="1">
    <source>
        <dbReference type="SAM" id="MobiDB-lite"/>
    </source>
</evidence>
<feature type="domain" description="Polyvalent protein metallopeptidase" evidence="3">
    <location>
        <begin position="200"/>
        <end position="310"/>
    </location>
</feature>
<dbReference type="InterPro" id="IPR007695">
    <property type="entry name" value="DNA_mismatch_repair_MutS-lik_N"/>
</dbReference>
<dbReference type="Pfam" id="PF01624">
    <property type="entry name" value="MutS_I"/>
    <property type="match status" value="1"/>
</dbReference>
<dbReference type="GO" id="GO:0006298">
    <property type="term" value="P:mismatch repair"/>
    <property type="evidence" value="ECO:0007669"/>
    <property type="project" value="InterPro"/>
</dbReference>
<dbReference type="EMBL" id="RWHZ01000023">
    <property type="protein sequence ID" value="TSE48731.1"/>
    <property type="molecule type" value="Genomic_DNA"/>
</dbReference>
<dbReference type="Proteomes" id="UP000408523">
    <property type="component" value="Unassembled WGS sequence"/>
</dbReference>
<dbReference type="InterPro" id="IPR041459">
    <property type="entry name" value="MPTase-PolyVal"/>
</dbReference>
<reference evidence="5 7" key="2">
    <citation type="journal article" date="2019" name="Nat. Commun.">
        <title>Gram positive-like bacteriocins with broad spectrum anti-Bacteroidales activity encoded on mobile elements of the human gut microbiota.</title>
        <authorList>
            <person name="Bechon N."/>
            <person name="Coyne M.J.Jr."/>
            <person name="Laclare-Mceneany V."/>
            <person name="Chatzidaki-Livanis M."/>
            <person name="Ghigo J.-M."/>
            <person name="Comstock L.E."/>
        </authorList>
    </citation>
    <scope>NUCLEOTIDE SEQUENCE [LARGE SCALE GENOMIC DNA]</scope>
    <source>
        <strain evidence="5 7">CL01T12C17</strain>
    </source>
</reference>